<dbReference type="InterPro" id="IPR023591">
    <property type="entry name" value="Ribosomal_uS2_flav_dom_sf"/>
</dbReference>
<evidence type="ECO:0000256" key="1">
    <source>
        <dbReference type="ARBA" id="ARBA00006242"/>
    </source>
</evidence>
<dbReference type="EMBL" id="MU004238">
    <property type="protein sequence ID" value="KAF2666951.1"/>
    <property type="molecule type" value="Genomic_DNA"/>
</dbReference>
<keyword evidence="3" id="KW-0687">Ribonucleoprotein</keyword>
<dbReference type="PANTHER" id="PTHR12534:SF0">
    <property type="entry name" value="SMALL RIBOSOMAL SUBUNIT PROTEIN US2M"/>
    <property type="match status" value="1"/>
</dbReference>
<dbReference type="InterPro" id="IPR001865">
    <property type="entry name" value="Ribosomal_uS2"/>
</dbReference>
<protein>
    <submittedName>
        <fullName evidence="3">Ribosomal protein S2</fullName>
    </submittedName>
</protein>
<evidence type="ECO:0000256" key="2">
    <source>
        <dbReference type="SAM" id="MobiDB-lite"/>
    </source>
</evidence>
<dbReference type="Gene3D" id="3.40.50.10490">
    <property type="entry name" value="Glucose-6-phosphate isomerase like protein, domain 1"/>
    <property type="match status" value="1"/>
</dbReference>
<accession>A0A6A6U5U9</accession>
<proteinExistence type="inferred from homology"/>
<dbReference type="Pfam" id="PF00318">
    <property type="entry name" value="Ribosomal_S2"/>
    <property type="match status" value="1"/>
</dbReference>
<feature type="compositionally biased region" description="Polar residues" evidence="2">
    <location>
        <begin position="414"/>
        <end position="423"/>
    </location>
</feature>
<dbReference type="PRINTS" id="PR00395">
    <property type="entry name" value="RIBOSOMALS2"/>
</dbReference>
<dbReference type="OrthoDB" id="2320368at2759"/>
<gene>
    <name evidence="3" type="ORF">BT63DRAFT_390426</name>
</gene>
<evidence type="ECO:0000313" key="4">
    <source>
        <dbReference type="Proteomes" id="UP000799302"/>
    </source>
</evidence>
<keyword evidence="4" id="KW-1185">Reference proteome</keyword>
<dbReference type="GO" id="GO:0003735">
    <property type="term" value="F:structural constituent of ribosome"/>
    <property type="evidence" value="ECO:0007669"/>
    <property type="project" value="InterPro"/>
</dbReference>
<dbReference type="GO" id="GO:0005763">
    <property type="term" value="C:mitochondrial small ribosomal subunit"/>
    <property type="evidence" value="ECO:0007669"/>
    <property type="project" value="TreeGrafter"/>
</dbReference>
<organism evidence="3 4">
    <name type="scientific">Microthyrium microscopicum</name>
    <dbReference type="NCBI Taxonomy" id="703497"/>
    <lineage>
        <taxon>Eukaryota</taxon>
        <taxon>Fungi</taxon>
        <taxon>Dikarya</taxon>
        <taxon>Ascomycota</taxon>
        <taxon>Pezizomycotina</taxon>
        <taxon>Dothideomycetes</taxon>
        <taxon>Dothideomycetes incertae sedis</taxon>
        <taxon>Microthyriales</taxon>
        <taxon>Microthyriaceae</taxon>
        <taxon>Microthyrium</taxon>
    </lineage>
</organism>
<dbReference type="Proteomes" id="UP000799302">
    <property type="component" value="Unassembled WGS sequence"/>
</dbReference>
<feature type="compositionally biased region" description="Basic and acidic residues" evidence="2">
    <location>
        <begin position="429"/>
        <end position="439"/>
    </location>
</feature>
<feature type="region of interest" description="Disordered" evidence="2">
    <location>
        <begin position="366"/>
        <end position="439"/>
    </location>
</feature>
<dbReference type="InterPro" id="IPR005706">
    <property type="entry name" value="Ribosomal_uS2_bac/mit/plastid"/>
</dbReference>
<dbReference type="NCBIfam" id="TIGR01011">
    <property type="entry name" value="rpsB_bact"/>
    <property type="match status" value="1"/>
</dbReference>
<sequence length="439" mass="48659">MITRRCLLRHGRTALQSGSVRSLPERLPSPAYYIQSRSLRTQDIQLNIPAAAVGKSAQELFQDGYVNENVARWLREREIQDTIGTVGASIEPSYQPHRLLTHPSAVEDVTLELLLASQCHLGHATSLWHPGNARYIFGVREGIHIISLEQTAAYLRRAAKIVHSTADRAGIILFVGNRKGQERAVVNAASRAGGYHLFDRWIAGTLTNGARILAKCEKKVVDHMDREILGFEEQLVTVTAMKPDLVVCLNPVENKVLLHECALNDIPTIGIVDTNCNPACVTYPIPANDDSLRSIQVIAGVLGRAGQAGRSERLARAAEGEVLPHEERRLVMPDRYQGEDDEDEDVDVIDMRGDIDIGSVRFAVPQPLTPGARKAKQSGKSEPERQLEEFYDEQQTRQRTEKLVKEGGGDDNFRTLQFSSPEVSQLMKDAGDPSDESKH</sequence>
<dbReference type="AlphaFoldDB" id="A0A6A6U5U9"/>
<feature type="compositionally biased region" description="Basic and acidic residues" evidence="2">
    <location>
        <begin position="379"/>
        <end position="413"/>
    </location>
</feature>
<dbReference type="CDD" id="cd01425">
    <property type="entry name" value="RPS2"/>
    <property type="match status" value="1"/>
</dbReference>
<dbReference type="SUPFAM" id="SSF52313">
    <property type="entry name" value="Ribosomal protein S2"/>
    <property type="match status" value="1"/>
</dbReference>
<keyword evidence="3" id="KW-0689">Ribosomal protein</keyword>
<reference evidence="3" key="1">
    <citation type="journal article" date="2020" name="Stud. Mycol.">
        <title>101 Dothideomycetes genomes: a test case for predicting lifestyles and emergence of pathogens.</title>
        <authorList>
            <person name="Haridas S."/>
            <person name="Albert R."/>
            <person name="Binder M."/>
            <person name="Bloem J."/>
            <person name="Labutti K."/>
            <person name="Salamov A."/>
            <person name="Andreopoulos B."/>
            <person name="Baker S."/>
            <person name="Barry K."/>
            <person name="Bills G."/>
            <person name="Bluhm B."/>
            <person name="Cannon C."/>
            <person name="Castanera R."/>
            <person name="Culley D."/>
            <person name="Daum C."/>
            <person name="Ezra D."/>
            <person name="Gonzalez J."/>
            <person name="Henrissat B."/>
            <person name="Kuo A."/>
            <person name="Liang C."/>
            <person name="Lipzen A."/>
            <person name="Lutzoni F."/>
            <person name="Magnuson J."/>
            <person name="Mondo S."/>
            <person name="Nolan M."/>
            <person name="Ohm R."/>
            <person name="Pangilinan J."/>
            <person name="Park H.-J."/>
            <person name="Ramirez L."/>
            <person name="Alfaro M."/>
            <person name="Sun H."/>
            <person name="Tritt A."/>
            <person name="Yoshinaga Y."/>
            <person name="Zwiers L.-H."/>
            <person name="Turgeon B."/>
            <person name="Goodwin S."/>
            <person name="Spatafora J."/>
            <person name="Crous P."/>
            <person name="Grigoriev I."/>
        </authorList>
    </citation>
    <scope>NUCLEOTIDE SEQUENCE</scope>
    <source>
        <strain evidence="3">CBS 115976</strain>
    </source>
</reference>
<name>A0A6A6U5U9_9PEZI</name>
<comment type="similarity">
    <text evidence="1">Belongs to the universal ribosomal protein uS2 family.</text>
</comment>
<dbReference type="HAMAP" id="MF_00291_B">
    <property type="entry name" value="Ribosomal_uS2_B"/>
    <property type="match status" value="1"/>
</dbReference>
<evidence type="ECO:0000313" key="3">
    <source>
        <dbReference type="EMBL" id="KAF2666951.1"/>
    </source>
</evidence>
<dbReference type="GO" id="GO:0006412">
    <property type="term" value="P:translation"/>
    <property type="evidence" value="ECO:0007669"/>
    <property type="project" value="InterPro"/>
</dbReference>
<dbReference type="PANTHER" id="PTHR12534">
    <property type="entry name" value="30S RIBOSOMAL PROTEIN S2 PROKARYOTIC AND ORGANELLAR"/>
    <property type="match status" value="1"/>
</dbReference>